<dbReference type="InterPro" id="IPR050101">
    <property type="entry name" value="CinA"/>
</dbReference>
<protein>
    <recommendedName>
        <fullName evidence="1">Putative competence-damage inducible protein</fullName>
    </recommendedName>
</protein>
<dbReference type="Gene3D" id="3.90.950.20">
    <property type="entry name" value="CinA-like"/>
    <property type="match status" value="1"/>
</dbReference>
<organism evidence="3 4">
    <name type="scientific">Salipaludibacillus keqinensis</name>
    <dbReference type="NCBI Taxonomy" id="2045207"/>
    <lineage>
        <taxon>Bacteria</taxon>
        <taxon>Bacillati</taxon>
        <taxon>Bacillota</taxon>
        <taxon>Bacilli</taxon>
        <taxon>Bacillales</taxon>
        <taxon>Bacillaceae</taxon>
    </lineage>
</organism>
<dbReference type="NCBIfam" id="NF001813">
    <property type="entry name" value="PRK00549.1"/>
    <property type="match status" value="1"/>
</dbReference>
<dbReference type="Pfam" id="PF02464">
    <property type="entry name" value="CinA"/>
    <property type="match status" value="1"/>
</dbReference>
<dbReference type="OrthoDB" id="9801454at2"/>
<dbReference type="AlphaFoldDB" id="A0A323THR4"/>
<dbReference type="NCBIfam" id="TIGR00199">
    <property type="entry name" value="PncC_domain"/>
    <property type="match status" value="1"/>
</dbReference>
<evidence type="ECO:0000313" key="4">
    <source>
        <dbReference type="Proteomes" id="UP000248214"/>
    </source>
</evidence>
<proteinExistence type="inferred from homology"/>
<dbReference type="SUPFAM" id="SSF53218">
    <property type="entry name" value="Molybdenum cofactor biosynthesis proteins"/>
    <property type="match status" value="1"/>
</dbReference>
<dbReference type="PANTHER" id="PTHR13939:SF0">
    <property type="entry name" value="NMN AMIDOHYDROLASE-LIKE PROTEIN YFAY"/>
    <property type="match status" value="1"/>
</dbReference>
<dbReference type="RefSeq" id="WP_110609107.1">
    <property type="nucleotide sequence ID" value="NZ_PDOD01000002.1"/>
</dbReference>
<comment type="caution">
    <text evidence="3">The sequence shown here is derived from an EMBL/GenBank/DDBJ whole genome shotgun (WGS) entry which is preliminary data.</text>
</comment>
<evidence type="ECO:0000313" key="3">
    <source>
        <dbReference type="EMBL" id="PYZ93077.1"/>
    </source>
</evidence>
<reference evidence="3 4" key="1">
    <citation type="submission" date="2017-10" db="EMBL/GenBank/DDBJ databases">
        <title>Bacillus sp. nov., a halophilic bacterium isolated from a Keqin Lake.</title>
        <authorList>
            <person name="Wang H."/>
        </authorList>
    </citation>
    <scope>NUCLEOTIDE SEQUENCE [LARGE SCALE GENOMIC DNA]</scope>
    <source>
        <strain evidence="3 4">KQ-12</strain>
    </source>
</reference>
<dbReference type="SMART" id="SM00852">
    <property type="entry name" value="MoCF_biosynth"/>
    <property type="match status" value="1"/>
</dbReference>
<dbReference type="InterPro" id="IPR001453">
    <property type="entry name" value="MoaB/Mog_dom"/>
</dbReference>
<dbReference type="InterPro" id="IPR036425">
    <property type="entry name" value="MoaB/Mog-like_dom_sf"/>
</dbReference>
<dbReference type="NCBIfam" id="TIGR00177">
    <property type="entry name" value="molyb_syn"/>
    <property type="match status" value="1"/>
</dbReference>
<dbReference type="CDD" id="cd00885">
    <property type="entry name" value="cinA"/>
    <property type="match status" value="1"/>
</dbReference>
<feature type="domain" description="MoaB/Mog" evidence="2">
    <location>
        <begin position="4"/>
        <end position="170"/>
    </location>
</feature>
<dbReference type="InterPro" id="IPR036653">
    <property type="entry name" value="CinA-like_C"/>
</dbReference>
<dbReference type="Gene3D" id="3.40.980.10">
    <property type="entry name" value="MoaB/Mog-like domain"/>
    <property type="match status" value="1"/>
</dbReference>
<gene>
    <name evidence="1" type="primary">cinA</name>
    <name evidence="3" type="ORF">CR194_07720</name>
</gene>
<evidence type="ECO:0000256" key="1">
    <source>
        <dbReference type="HAMAP-Rule" id="MF_00226"/>
    </source>
</evidence>
<dbReference type="Pfam" id="PF18146">
    <property type="entry name" value="CinA_KH"/>
    <property type="match status" value="1"/>
</dbReference>
<sequence length="416" mass="45644">MNAEIIAVGSELLLGQIQNSNATYLSEDLSSIGVNVYHHVVVGDNPHRLADVVRSGLERSDLLVFTGGLGPTKDDLTKETIAKVINKDLVYDEATEKRIQSFFAKRRQVMTDNNRKQAMVLEGAKILPNDHGLACGLVVELDGKTIVLLPGPPNEMIPMVKNYAIPYLKKQLSTAEQIQSKVLRFFDIGESQLVEKLDDLIENQTSPTIAPLASEGEITLRLTVKGQDQKENDVLLENLKSKILERLGNYYYGEDDQTLSLILQQELHDTKQTLAVAESLTGGLFSTTLTDLAGASTVFAGAVICYSNAVKESELSVSQEIFERHGAVSSVCAKTLAANIKQKLNSDIGISFTGVAGPDSHDGHEPGHVFIGIATKNRVVSYELQLAGSRDNIRQRSVKYGLYYLIQCLRKEKVDE</sequence>
<dbReference type="InterPro" id="IPR008135">
    <property type="entry name" value="Competence-induced_CinA"/>
</dbReference>
<dbReference type="PANTHER" id="PTHR13939">
    <property type="entry name" value="NICOTINAMIDE-NUCLEOTIDE AMIDOHYDROLASE PNCC"/>
    <property type="match status" value="1"/>
</dbReference>
<dbReference type="HAMAP" id="MF_00226_B">
    <property type="entry name" value="CinA_B"/>
    <property type="match status" value="1"/>
</dbReference>
<dbReference type="PIRSF" id="PIRSF006728">
    <property type="entry name" value="CinA"/>
    <property type="match status" value="1"/>
</dbReference>
<comment type="similarity">
    <text evidence="1">Belongs to the CinA family.</text>
</comment>
<dbReference type="InterPro" id="IPR041424">
    <property type="entry name" value="CinA_KH"/>
</dbReference>
<dbReference type="NCBIfam" id="TIGR00200">
    <property type="entry name" value="cinA_nterm"/>
    <property type="match status" value="1"/>
</dbReference>
<dbReference type="SUPFAM" id="SSF142433">
    <property type="entry name" value="CinA-like"/>
    <property type="match status" value="1"/>
</dbReference>
<name>A0A323THR4_9BACI</name>
<dbReference type="InterPro" id="IPR008136">
    <property type="entry name" value="CinA_C"/>
</dbReference>
<keyword evidence="4" id="KW-1185">Reference proteome</keyword>
<evidence type="ECO:0000259" key="2">
    <source>
        <dbReference type="SMART" id="SM00852"/>
    </source>
</evidence>
<dbReference type="Gene3D" id="3.30.70.2860">
    <property type="match status" value="1"/>
</dbReference>
<accession>A0A323THR4</accession>
<dbReference type="Pfam" id="PF00994">
    <property type="entry name" value="MoCF_biosynth"/>
    <property type="match status" value="1"/>
</dbReference>
<dbReference type="EMBL" id="PDOD01000002">
    <property type="protein sequence ID" value="PYZ93077.1"/>
    <property type="molecule type" value="Genomic_DNA"/>
</dbReference>
<dbReference type="Proteomes" id="UP000248214">
    <property type="component" value="Unassembled WGS sequence"/>
</dbReference>